<protein>
    <recommendedName>
        <fullName evidence="3">Calcineurin-like phosphoesterase domain-containing protein</fullName>
    </recommendedName>
</protein>
<gene>
    <name evidence="1" type="ORF">GLIP_0564</name>
</gene>
<sequence length="63" mass="7333">MKILHCTDLHDSDDAITWINENSESFDVICLTSDFLDHRETQFQQKNKLAFIKNGLMNSISLF</sequence>
<organism evidence="1 2">
    <name type="scientific">Aliiglaciecola lipolytica E3</name>
    <dbReference type="NCBI Taxonomy" id="1127673"/>
    <lineage>
        <taxon>Bacteria</taxon>
        <taxon>Pseudomonadati</taxon>
        <taxon>Pseudomonadota</taxon>
        <taxon>Gammaproteobacteria</taxon>
        <taxon>Alteromonadales</taxon>
        <taxon>Alteromonadaceae</taxon>
        <taxon>Aliiglaciecola</taxon>
    </lineage>
</organism>
<name>K6YPE6_9ALTE</name>
<dbReference type="Proteomes" id="UP000006334">
    <property type="component" value="Unassembled WGS sequence"/>
</dbReference>
<dbReference type="STRING" id="1127673.GLIP_0564"/>
<evidence type="ECO:0008006" key="3">
    <source>
        <dbReference type="Google" id="ProtNLM"/>
    </source>
</evidence>
<reference evidence="1 2" key="1">
    <citation type="journal article" date="2017" name="Antonie Van Leeuwenhoek">
        <title>Rhizobium rhizosphaerae sp. nov., a novel species isolated from rice rhizosphere.</title>
        <authorList>
            <person name="Zhao J.J."/>
            <person name="Zhang J."/>
            <person name="Zhang R.J."/>
            <person name="Zhang C.W."/>
            <person name="Yin H.Q."/>
            <person name="Zhang X.X."/>
        </authorList>
    </citation>
    <scope>NUCLEOTIDE SEQUENCE [LARGE SCALE GENOMIC DNA]</scope>
    <source>
        <strain evidence="1 2">E3</strain>
    </source>
</reference>
<comment type="caution">
    <text evidence="1">The sequence shown here is derived from an EMBL/GenBank/DDBJ whole genome shotgun (WGS) entry which is preliminary data.</text>
</comment>
<keyword evidence="2" id="KW-1185">Reference proteome</keyword>
<accession>K6YPE6</accession>
<proteinExistence type="predicted"/>
<dbReference type="AlphaFoldDB" id="K6YPE6"/>
<evidence type="ECO:0000313" key="2">
    <source>
        <dbReference type="Proteomes" id="UP000006334"/>
    </source>
</evidence>
<evidence type="ECO:0000313" key="1">
    <source>
        <dbReference type="EMBL" id="GAC13210.1"/>
    </source>
</evidence>
<dbReference type="EMBL" id="BAEN01000015">
    <property type="protein sequence ID" value="GAC13210.1"/>
    <property type="molecule type" value="Genomic_DNA"/>
</dbReference>